<sequence>MRRKRRARSLNRVRTSPVSLLQQSVDALGAAIGSLTDRVALIEAAIHRNRIELGEMRSTVGSLTSEVGELTSEEQSIRSQLQQRIGAQVTIDTPVGTVTGVLIAVGEDFVELQESTGAILVVRIAKINSFS</sequence>
<gene>
    <name evidence="1" type="ORF">FHS18_005429</name>
</gene>
<dbReference type="AlphaFoldDB" id="A0A7W5B2L8"/>
<dbReference type="RefSeq" id="WP_183603413.1">
    <property type="nucleotide sequence ID" value="NZ_JACHXK010000018.1"/>
</dbReference>
<proteinExistence type="predicted"/>
<dbReference type="Pfam" id="PF10842">
    <property type="entry name" value="DUF2642"/>
    <property type="match status" value="1"/>
</dbReference>
<dbReference type="EMBL" id="JACHXK010000018">
    <property type="protein sequence ID" value="MBB3113317.1"/>
    <property type="molecule type" value="Genomic_DNA"/>
</dbReference>
<keyword evidence="2" id="KW-1185">Reference proteome</keyword>
<evidence type="ECO:0000313" key="1">
    <source>
        <dbReference type="EMBL" id="MBB3113317.1"/>
    </source>
</evidence>
<accession>A0A7W5B2L8</accession>
<dbReference type="Proteomes" id="UP000570361">
    <property type="component" value="Unassembled WGS sequence"/>
</dbReference>
<organism evidence="1 2">
    <name type="scientific">Paenibacillus phyllosphaerae</name>
    <dbReference type="NCBI Taxonomy" id="274593"/>
    <lineage>
        <taxon>Bacteria</taxon>
        <taxon>Bacillati</taxon>
        <taxon>Bacillota</taxon>
        <taxon>Bacilli</taxon>
        <taxon>Bacillales</taxon>
        <taxon>Paenibacillaceae</taxon>
        <taxon>Paenibacillus</taxon>
    </lineage>
</organism>
<reference evidence="1 2" key="1">
    <citation type="submission" date="2020-08" db="EMBL/GenBank/DDBJ databases">
        <title>Genomic Encyclopedia of Type Strains, Phase III (KMG-III): the genomes of soil and plant-associated and newly described type strains.</title>
        <authorList>
            <person name="Whitman W."/>
        </authorList>
    </citation>
    <scope>NUCLEOTIDE SEQUENCE [LARGE SCALE GENOMIC DNA]</scope>
    <source>
        <strain evidence="1 2">CECT 5862</strain>
    </source>
</reference>
<comment type="caution">
    <text evidence="1">The sequence shown here is derived from an EMBL/GenBank/DDBJ whole genome shotgun (WGS) entry which is preliminary data.</text>
</comment>
<protein>
    <submittedName>
        <fullName evidence="1">Chromosome segregation ATPase</fullName>
    </submittedName>
</protein>
<evidence type="ECO:0000313" key="2">
    <source>
        <dbReference type="Proteomes" id="UP000570361"/>
    </source>
</evidence>
<dbReference type="InterPro" id="IPR020139">
    <property type="entry name" value="DUF2642"/>
</dbReference>
<name>A0A7W5B2L8_9BACL</name>